<accession>A0A439DW88</accession>
<evidence type="ECO:0000313" key="1">
    <source>
        <dbReference type="EMBL" id="RWA21395.1"/>
    </source>
</evidence>
<dbReference type="Proteomes" id="UP000287177">
    <property type="component" value="Unassembled WGS sequence"/>
</dbReference>
<name>A0A439DW88_9MYCO</name>
<reference evidence="1 2" key="1">
    <citation type="submission" date="2013-06" db="EMBL/GenBank/DDBJ databases">
        <title>The draft sequence of the Mycobacterium elephantis genome.</title>
        <authorList>
            <person name="Pettersson F.B."/>
            <person name="Das S."/>
            <person name="Dasgupta S."/>
            <person name="Bhattacharya A."/>
            <person name="Kirsebom L.A."/>
        </authorList>
    </citation>
    <scope>NUCLEOTIDE SEQUENCE [LARGE SCALE GENOMIC DNA]</scope>
    <source>
        <strain evidence="1 2">DSM 44368</strain>
    </source>
</reference>
<keyword evidence="2" id="KW-1185">Reference proteome</keyword>
<comment type="caution">
    <text evidence="1">The sequence shown here is derived from an EMBL/GenBank/DDBJ whole genome shotgun (WGS) entry which is preliminary data.</text>
</comment>
<protein>
    <submittedName>
        <fullName evidence="1">Uncharacterized protein</fullName>
    </submittedName>
</protein>
<sequence length="75" mass="7487">MVDVYWPQTAKASTGPNTAIGTSASAFRRNTLCATAIATASNANGCMPSSRAAITTQSLEAASASGPPRSIAALT</sequence>
<dbReference type="EMBL" id="ATDN01000010">
    <property type="protein sequence ID" value="RWA21395.1"/>
    <property type="molecule type" value="Genomic_DNA"/>
</dbReference>
<dbReference type="AlphaFoldDB" id="A0A439DW88"/>
<evidence type="ECO:0000313" key="2">
    <source>
        <dbReference type="Proteomes" id="UP000287177"/>
    </source>
</evidence>
<organism evidence="1 2">
    <name type="scientific">Mycolicibacterium elephantis DSM 44368</name>
    <dbReference type="NCBI Taxonomy" id="1335622"/>
    <lineage>
        <taxon>Bacteria</taxon>
        <taxon>Bacillati</taxon>
        <taxon>Actinomycetota</taxon>
        <taxon>Actinomycetes</taxon>
        <taxon>Mycobacteriales</taxon>
        <taxon>Mycobacteriaceae</taxon>
        <taxon>Mycolicibacterium</taxon>
    </lineage>
</organism>
<proteinExistence type="predicted"/>
<gene>
    <name evidence="1" type="ORF">MELE44368_16870</name>
</gene>